<dbReference type="OrthoDB" id="7041762at2"/>
<reference evidence="2 3" key="1">
    <citation type="submission" date="2014-12" db="EMBL/GenBank/DDBJ databases">
        <title>16Stimator: statistical estimation of ribosomal gene copy numbers from draft genome assemblies.</title>
        <authorList>
            <person name="Perisin M.A."/>
            <person name="Vetter M."/>
            <person name="Gilbert J.A."/>
            <person name="Bergelson J."/>
        </authorList>
    </citation>
    <scope>NUCLEOTIDE SEQUENCE [LARGE SCALE GENOMIC DNA]</scope>
    <source>
        <strain evidence="2 3">MEJ086</strain>
    </source>
</reference>
<evidence type="ECO:0000313" key="2">
    <source>
        <dbReference type="EMBL" id="KIP99688.1"/>
    </source>
</evidence>
<dbReference type="RefSeq" id="WP_042554386.1">
    <property type="nucleotide sequence ID" value="NZ_JXQW01000033.1"/>
</dbReference>
<dbReference type="AlphaFoldDB" id="A0A0D0J2E4"/>
<dbReference type="PROSITE" id="PS51257">
    <property type="entry name" value="PROKAR_LIPOPROTEIN"/>
    <property type="match status" value="1"/>
</dbReference>
<keyword evidence="1" id="KW-0732">Signal</keyword>
<dbReference type="EMBL" id="JXQW01000033">
    <property type="protein sequence ID" value="KIP99688.1"/>
    <property type="molecule type" value="Genomic_DNA"/>
</dbReference>
<gene>
    <name evidence="2" type="ORF">RU08_13665</name>
</gene>
<evidence type="ECO:0008006" key="4">
    <source>
        <dbReference type="Google" id="ProtNLM"/>
    </source>
</evidence>
<accession>A0A0D0J2E4</accession>
<protein>
    <recommendedName>
        <fullName evidence="4">Lipoprotein</fullName>
    </recommendedName>
</protein>
<feature type="signal peptide" evidence="1">
    <location>
        <begin position="1"/>
        <end position="25"/>
    </location>
</feature>
<dbReference type="Proteomes" id="UP000032068">
    <property type="component" value="Unassembled WGS sequence"/>
</dbReference>
<sequence>MPRSLLPLLTVFILFLTGCASPQSAAERPYTDAEVKQFALEMLSRSGLPYEDYEKIRSALQAPNYRVSNSIRDVGPLRGIDPEG</sequence>
<organism evidence="2 3">
    <name type="scientific">Pseudomonas fulva</name>
    <dbReference type="NCBI Taxonomy" id="47880"/>
    <lineage>
        <taxon>Bacteria</taxon>
        <taxon>Pseudomonadati</taxon>
        <taxon>Pseudomonadota</taxon>
        <taxon>Gammaproteobacteria</taxon>
        <taxon>Pseudomonadales</taxon>
        <taxon>Pseudomonadaceae</taxon>
        <taxon>Pseudomonas</taxon>
    </lineage>
</organism>
<name>A0A0D0J2E4_9PSED</name>
<feature type="chain" id="PRO_5002212848" description="Lipoprotein" evidence="1">
    <location>
        <begin position="26"/>
        <end position="84"/>
    </location>
</feature>
<comment type="caution">
    <text evidence="2">The sequence shown here is derived from an EMBL/GenBank/DDBJ whole genome shotgun (WGS) entry which is preliminary data.</text>
</comment>
<proteinExistence type="predicted"/>
<evidence type="ECO:0000256" key="1">
    <source>
        <dbReference type="SAM" id="SignalP"/>
    </source>
</evidence>
<evidence type="ECO:0000313" key="3">
    <source>
        <dbReference type="Proteomes" id="UP000032068"/>
    </source>
</evidence>